<dbReference type="SUPFAM" id="SSF55811">
    <property type="entry name" value="Nudix"/>
    <property type="match status" value="1"/>
</dbReference>
<comment type="caution">
    <text evidence="4">The sequence shown here is derived from an EMBL/GenBank/DDBJ whole genome shotgun (WGS) entry which is preliminary data.</text>
</comment>
<evidence type="ECO:0000259" key="3">
    <source>
        <dbReference type="PROSITE" id="PS51462"/>
    </source>
</evidence>
<dbReference type="Gene3D" id="3.90.79.10">
    <property type="entry name" value="Nucleoside Triphosphate Pyrophosphohydrolase"/>
    <property type="match status" value="1"/>
</dbReference>
<evidence type="ECO:0000256" key="2">
    <source>
        <dbReference type="ARBA" id="ARBA00022801"/>
    </source>
</evidence>
<dbReference type="PANTHER" id="PTHR11839">
    <property type="entry name" value="UDP/ADP-SUGAR PYROPHOSPHATASE"/>
    <property type="match status" value="1"/>
</dbReference>
<protein>
    <submittedName>
        <fullName evidence="4">NUDIX hydrolase</fullName>
    </submittedName>
</protein>
<dbReference type="RefSeq" id="WP_344589139.1">
    <property type="nucleotide sequence ID" value="NZ_BAAARW010000011.1"/>
</dbReference>
<organism evidence="4 5">
    <name type="scientific">Actinomadura vinacea</name>
    <dbReference type="NCBI Taxonomy" id="115336"/>
    <lineage>
        <taxon>Bacteria</taxon>
        <taxon>Bacillati</taxon>
        <taxon>Actinomycetota</taxon>
        <taxon>Actinomycetes</taxon>
        <taxon>Streptosporangiales</taxon>
        <taxon>Thermomonosporaceae</taxon>
        <taxon>Actinomadura</taxon>
    </lineage>
</organism>
<dbReference type="PROSITE" id="PS51462">
    <property type="entry name" value="NUDIX"/>
    <property type="match status" value="1"/>
</dbReference>
<dbReference type="EMBL" id="BAAARW010000011">
    <property type="protein sequence ID" value="GAA2414987.1"/>
    <property type="molecule type" value="Genomic_DNA"/>
</dbReference>
<accession>A0ABP5W2G9</accession>
<comment type="cofactor">
    <cofactor evidence="1">
        <name>Mg(2+)</name>
        <dbReference type="ChEBI" id="CHEBI:18420"/>
    </cofactor>
</comment>
<keyword evidence="2 4" id="KW-0378">Hydrolase</keyword>
<feature type="domain" description="Nudix hydrolase" evidence="3">
    <location>
        <begin position="28"/>
        <end position="170"/>
    </location>
</feature>
<evidence type="ECO:0000313" key="5">
    <source>
        <dbReference type="Proteomes" id="UP001501231"/>
    </source>
</evidence>
<proteinExistence type="predicted"/>
<dbReference type="Pfam" id="PF00293">
    <property type="entry name" value="NUDIX"/>
    <property type="match status" value="1"/>
</dbReference>
<keyword evidence="5" id="KW-1185">Reference proteome</keyword>
<dbReference type="InterPro" id="IPR015797">
    <property type="entry name" value="NUDIX_hydrolase-like_dom_sf"/>
</dbReference>
<dbReference type="GO" id="GO:0016787">
    <property type="term" value="F:hydrolase activity"/>
    <property type="evidence" value="ECO:0007669"/>
    <property type="project" value="UniProtKB-KW"/>
</dbReference>
<name>A0ABP5W2G9_9ACTN</name>
<reference evidence="5" key="1">
    <citation type="journal article" date="2019" name="Int. J. Syst. Evol. Microbiol.">
        <title>The Global Catalogue of Microorganisms (GCM) 10K type strain sequencing project: providing services to taxonomists for standard genome sequencing and annotation.</title>
        <authorList>
            <consortium name="The Broad Institute Genomics Platform"/>
            <consortium name="The Broad Institute Genome Sequencing Center for Infectious Disease"/>
            <person name="Wu L."/>
            <person name="Ma J."/>
        </authorList>
    </citation>
    <scope>NUCLEOTIDE SEQUENCE [LARGE SCALE GENOMIC DNA]</scope>
    <source>
        <strain evidence="5">JCM 3325</strain>
    </source>
</reference>
<dbReference type="Proteomes" id="UP001501231">
    <property type="component" value="Unassembled WGS sequence"/>
</dbReference>
<dbReference type="PANTHER" id="PTHR11839:SF18">
    <property type="entry name" value="NUDIX HYDROLASE DOMAIN-CONTAINING PROTEIN"/>
    <property type="match status" value="1"/>
</dbReference>
<dbReference type="InterPro" id="IPR000086">
    <property type="entry name" value="NUDIX_hydrolase_dom"/>
</dbReference>
<sequence>MEPAIRTVSSRVVYENRWMAVREDEIERLDGSRGIYGVIDKSDFTVVIPAENGGFHMVEEYRYPIGRRTWNFPQGSYPDRRSGTPEDLARHELAEETGFRAGTLTRLGYLHGAHGISSQGFHVFLATDLEPGETAREPEEQDMRQCFVTREEFKHRIREGLITDDSSLAAYTLLLLHEEGGVLT</sequence>
<gene>
    <name evidence="4" type="ORF">GCM10010191_26310</name>
</gene>
<evidence type="ECO:0000256" key="1">
    <source>
        <dbReference type="ARBA" id="ARBA00001946"/>
    </source>
</evidence>
<dbReference type="CDD" id="cd24161">
    <property type="entry name" value="NUDIX_ADPRase_Ndx2"/>
    <property type="match status" value="1"/>
</dbReference>
<evidence type="ECO:0000313" key="4">
    <source>
        <dbReference type="EMBL" id="GAA2414987.1"/>
    </source>
</evidence>